<feature type="region of interest" description="Disordered" evidence="1">
    <location>
        <begin position="1"/>
        <end position="81"/>
    </location>
</feature>
<proteinExistence type="predicted"/>
<evidence type="ECO:0000313" key="3">
    <source>
        <dbReference type="Proteomes" id="UP001341840"/>
    </source>
</evidence>
<organism evidence="2 3">
    <name type="scientific">Stylosanthes scabra</name>
    <dbReference type="NCBI Taxonomy" id="79078"/>
    <lineage>
        <taxon>Eukaryota</taxon>
        <taxon>Viridiplantae</taxon>
        <taxon>Streptophyta</taxon>
        <taxon>Embryophyta</taxon>
        <taxon>Tracheophyta</taxon>
        <taxon>Spermatophyta</taxon>
        <taxon>Magnoliopsida</taxon>
        <taxon>eudicotyledons</taxon>
        <taxon>Gunneridae</taxon>
        <taxon>Pentapetalae</taxon>
        <taxon>rosids</taxon>
        <taxon>fabids</taxon>
        <taxon>Fabales</taxon>
        <taxon>Fabaceae</taxon>
        <taxon>Papilionoideae</taxon>
        <taxon>50 kb inversion clade</taxon>
        <taxon>dalbergioids sensu lato</taxon>
        <taxon>Dalbergieae</taxon>
        <taxon>Pterocarpus clade</taxon>
        <taxon>Stylosanthes</taxon>
    </lineage>
</organism>
<feature type="non-terminal residue" evidence="2">
    <location>
        <position position="1"/>
    </location>
</feature>
<keyword evidence="3" id="KW-1185">Reference proteome</keyword>
<comment type="caution">
    <text evidence="2">The sequence shown here is derived from an EMBL/GenBank/DDBJ whole genome shotgun (WGS) entry which is preliminary data.</text>
</comment>
<dbReference type="EMBL" id="JASCZI010274532">
    <property type="protein sequence ID" value="MED6226036.1"/>
    <property type="molecule type" value="Genomic_DNA"/>
</dbReference>
<accession>A0ABU6ZWD2</accession>
<feature type="compositionally biased region" description="Basic residues" evidence="1">
    <location>
        <begin position="1"/>
        <end position="11"/>
    </location>
</feature>
<reference evidence="2 3" key="1">
    <citation type="journal article" date="2023" name="Plants (Basel)">
        <title>Bridging the Gap: Combining Genomics and Transcriptomics Approaches to Understand Stylosanthes scabra, an Orphan Legume from the Brazilian Caatinga.</title>
        <authorList>
            <person name="Ferreira-Neto J.R.C."/>
            <person name="da Silva M.D."/>
            <person name="Binneck E."/>
            <person name="de Melo N.F."/>
            <person name="da Silva R.H."/>
            <person name="de Melo A.L.T.M."/>
            <person name="Pandolfi V."/>
            <person name="Bustamante F.O."/>
            <person name="Brasileiro-Vidal A.C."/>
            <person name="Benko-Iseppon A.M."/>
        </authorList>
    </citation>
    <scope>NUCLEOTIDE SEQUENCE [LARGE SCALE GENOMIC DNA]</scope>
    <source>
        <tissue evidence="2">Leaves</tissue>
    </source>
</reference>
<sequence>VSCAHNHHLHHTTPQPPNHQPHRQSIQFRRHQPPPSTTNHSITFGEPINTTPTSLLHLSPPSSTTAGHHTTAVPRRGHTQPPPFFSLNLFYNRRHPRTTSPLPEPVVHHHLQKPPNSAAIFPLSQLRQPPTEPLSSETHTPPYSAPFPSLFLALPSSRLSVPGKPLLLYTFTVSVTAGVTPVRRP</sequence>
<dbReference type="Proteomes" id="UP001341840">
    <property type="component" value="Unassembled WGS sequence"/>
</dbReference>
<evidence type="ECO:0000313" key="2">
    <source>
        <dbReference type="EMBL" id="MED6226036.1"/>
    </source>
</evidence>
<name>A0ABU6ZWD2_9FABA</name>
<gene>
    <name evidence="2" type="ORF">PIB30_099511</name>
</gene>
<protein>
    <submittedName>
        <fullName evidence="2">Uncharacterized protein</fullName>
    </submittedName>
</protein>
<feature type="compositionally biased region" description="Low complexity" evidence="1">
    <location>
        <begin position="50"/>
        <end position="65"/>
    </location>
</feature>
<evidence type="ECO:0000256" key="1">
    <source>
        <dbReference type="SAM" id="MobiDB-lite"/>
    </source>
</evidence>